<accession>A0AA40HQ17</accession>
<organism evidence="2 3">
    <name type="scientific">Cnephaeus nilssonii</name>
    <name type="common">Northern bat</name>
    <name type="synonym">Eptesicus nilssonii</name>
    <dbReference type="NCBI Taxonomy" id="3371016"/>
    <lineage>
        <taxon>Eukaryota</taxon>
        <taxon>Metazoa</taxon>
        <taxon>Chordata</taxon>
        <taxon>Craniata</taxon>
        <taxon>Vertebrata</taxon>
        <taxon>Euteleostomi</taxon>
        <taxon>Mammalia</taxon>
        <taxon>Eutheria</taxon>
        <taxon>Laurasiatheria</taxon>
        <taxon>Chiroptera</taxon>
        <taxon>Yangochiroptera</taxon>
        <taxon>Vespertilionidae</taxon>
        <taxon>Cnephaeus</taxon>
    </lineage>
</organism>
<dbReference type="EMBL" id="JAULJE010000013">
    <property type="protein sequence ID" value="KAK1335334.1"/>
    <property type="molecule type" value="Genomic_DNA"/>
</dbReference>
<feature type="region of interest" description="Disordered" evidence="1">
    <location>
        <begin position="174"/>
        <end position="289"/>
    </location>
</feature>
<reference evidence="2" key="1">
    <citation type="submission" date="2023-06" db="EMBL/GenBank/DDBJ databases">
        <title>Reference genome for the Northern bat (Eptesicus nilssonii), a most northern bat species.</title>
        <authorList>
            <person name="Laine V.N."/>
            <person name="Pulliainen A.T."/>
            <person name="Lilley T.M."/>
        </authorList>
    </citation>
    <scope>NUCLEOTIDE SEQUENCE</scope>
    <source>
        <strain evidence="2">BLF_Eptnil</strain>
        <tissue evidence="2">Kidney</tissue>
    </source>
</reference>
<comment type="caution">
    <text evidence="2">The sequence shown here is derived from an EMBL/GenBank/DDBJ whole genome shotgun (WGS) entry which is preliminary data.</text>
</comment>
<protein>
    <submittedName>
        <fullName evidence="2">Uncharacterized protein</fullName>
    </submittedName>
</protein>
<evidence type="ECO:0000313" key="2">
    <source>
        <dbReference type="EMBL" id="KAK1335334.1"/>
    </source>
</evidence>
<feature type="compositionally biased region" description="Basic and acidic residues" evidence="1">
    <location>
        <begin position="242"/>
        <end position="252"/>
    </location>
</feature>
<dbReference type="Proteomes" id="UP001177744">
    <property type="component" value="Unassembled WGS sequence"/>
</dbReference>
<dbReference type="AlphaFoldDB" id="A0AA40HQ17"/>
<proteinExistence type="predicted"/>
<evidence type="ECO:0000256" key="1">
    <source>
        <dbReference type="SAM" id="MobiDB-lite"/>
    </source>
</evidence>
<keyword evidence="3" id="KW-1185">Reference proteome</keyword>
<feature type="region of interest" description="Disordered" evidence="1">
    <location>
        <begin position="37"/>
        <end position="90"/>
    </location>
</feature>
<sequence length="301" mass="31918">MWLASRGLPTTGLDRELKARLPSTTCVSVGSGRPWLEAVPSVGSEPPPGPVPDEGRALSGDGTRRSCLARAGSVPPAGTGRPTPGSPRLSPAAAFWPDTGLRLIAEEQIRPRRRTRGSALSAWKCQGQQFRRTGRETGPPWGAGSVAVTGKACWRDRASAGARVGVECPARTRPSPVLVRHPRPEEHPRPRGAASRRAGPCWASEAQKARQGPGVRTQEVGAAGESGQRAGVPAAAPSARDSTARRRSDRRSGFLSHRVGSPSPPPPRLCGHCSQPLSRHHGDVRPGGYLRPLLVKKTVER</sequence>
<gene>
    <name evidence="2" type="ORF">QTO34_003120</name>
</gene>
<feature type="compositionally biased region" description="Low complexity" evidence="1">
    <location>
        <begin position="191"/>
        <end position="200"/>
    </location>
</feature>
<evidence type="ECO:0000313" key="3">
    <source>
        <dbReference type="Proteomes" id="UP001177744"/>
    </source>
</evidence>
<name>A0AA40HQ17_CNENI</name>